<reference evidence="12" key="1">
    <citation type="submission" date="2015-04" db="EMBL/GenBank/DDBJ databases">
        <title>The genome sequence of the plant pathogenic Rhizarian Plasmodiophora brassicae reveals insights in its biotrophic life cycle and the origin of chitin synthesis.</title>
        <authorList>
            <person name="Schwelm A."/>
            <person name="Fogelqvist J."/>
            <person name="Knaust A."/>
            <person name="Julke S."/>
            <person name="Lilja T."/>
            <person name="Dhandapani V."/>
            <person name="Bonilla-Rosso G."/>
            <person name="Karlsson M."/>
            <person name="Shevchenko A."/>
            <person name="Choi S.R."/>
            <person name="Kim H.G."/>
            <person name="Park J.Y."/>
            <person name="Lim Y.P."/>
            <person name="Ludwig-Muller J."/>
            <person name="Dixelius C."/>
        </authorList>
    </citation>
    <scope>NUCLEOTIDE SEQUENCE</scope>
    <source>
        <tissue evidence="12">Potato root galls</tissue>
    </source>
</reference>
<dbReference type="InterPro" id="IPR055455">
    <property type="entry name" value="HEAT_PSME4"/>
</dbReference>
<dbReference type="PANTHER" id="PTHR32170">
    <property type="entry name" value="PROTEASOME ACTIVATOR COMPLEX SUBUNIT 4"/>
    <property type="match status" value="1"/>
</dbReference>
<keyword evidence="5" id="KW-0677">Repeat</keyword>
<comment type="similarity">
    <text evidence="3">Belongs to the BLM10 family.</text>
</comment>
<evidence type="ECO:0000259" key="11">
    <source>
        <dbReference type="Pfam" id="PF23096"/>
    </source>
</evidence>
<dbReference type="GO" id="GO:0016504">
    <property type="term" value="F:peptidase activator activity"/>
    <property type="evidence" value="ECO:0007669"/>
    <property type="project" value="InterPro"/>
</dbReference>
<dbReference type="SUPFAM" id="SSF48371">
    <property type="entry name" value="ARM repeat"/>
    <property type="match status" value="2"/>
</dbReference>
<dbReference type="InterPro" id="IPR035309">
    <property type="entry name" value="PSME4"/>
</dbReference>
<keyword evidence="8" id="KW-0539">Nucleus</keyword>
<dbReference type="GO" id="GO:0006281">
    <property type="term" value="P:DNA repair"/>
    <property type="evidence" value="ECO:0007669"/>
    <property type="project" value="UniProtKB-KW"/>
</dbReference>
<dbReference type="Gene3D" id="1.25.10.10">
    <property type="entry name" value="Leucine-rich Repeat Variant"/>
    <property type="match status" value="1"/>
</dbReference>
<dbReference type="GO" id="GO:0016607">
    <property type="term" value="C:nuclear speck"/>
    <property type="evidence" value="ECO:0007669"/>
    <property type="project" value="UniProtKB-SubCell"/>
</dbReference>
<keyword evidence="4" id="KW-0963">Cytoplasm</keyword>
<evidence type="ECO:0000259" key="9">
    <source>
        <dbReference type="Pfam" id="PF11919"/>
    </source>
</evidence>
<evidence type="ECO:0008006" key="13">
    <source>
        <dbReference type="Google" id="ProtNLM"/>
    </source>
</evidence>
<comment type="subcellular location">
    <subcellularLocation>
        <location evidence="2">Cytoplasm</location>
    </subcellularLocation>
    <subcellularLocation>
        <location evidence="1">Nucleus speckle</location>
    </subcellularLocation>
</comment>
<dbReference type="GO" id="GO:0070628">
    <property type="term" value="F:proteasome binding"/>
    <property type="evidence" value="ECO:0007669"/>
    <property type="project" value="InterPro"/>
</dbReference>
<evidence type="ECO:0000256" key="1">
    <source>
        <dbReference type="ARBA" id="ARBA00004324"/>
    </source>
</evidence>
<dbReference type="Pfam" id="PF16507">
    <property type="entry name" value="HEAT_PSME4_mid"/>
    <property type="match status" value="2"/>
</dbReference>
<feature type="domain" description="Proteasome activator Blm10 middle HEAT repeats region" evidence="10">
    <location>
        <begin position="322"/>
        <end position="500"/>
    </location>
</feature>
<dbReference type="GO" id="GO:0005829">
    <property type="term" value="C:cytosol"/>
    <property type="evidence" value="ECO:0007669"/>
    <property type="project" value="TreeGrafter"/>
</dbReference>
<evidence type="ECO:0000256" key="6">
    <source>
        <dbReference type="ARBA" id="ARBA00022763"/>
    </source>
</evidence>
<feature type="domain" description="Proteasome activator Blm10 middle HEAT repeats region" evidence="10">
    <location>
        <begin position="506"/>
        <end position="775"/>
    </location>
</feature>
<evidence type="ECO:0000256" key="5">
    <source>
        <dbReference type="ARBA" id="ARBA00022737"/>
    </source>
</evidence>
<feature type="domain" description="Proteasome activator complex subunit 4 C-terminal" evidence="9">
    <location>
        <begin position="1683"/>
        <end position="1768"/>
    </location>
</feature>
<dbReference type="GO" id="GO:0010499">
    <property type="term" value="P:proteasomal ubiquitin-independent protein catabolic process"/>
    <property type="evidence" value="ECO:0007669"/>
    <property type="project" value="TreeGrafter"/>
</dbReference>
<evidence type="ECO:0000256" key="8">
    <source>
        <dbReference type="ARBA" id="ARBA00023242"/>
    </source>
</evidence>
<dbReference type="EMBL" id="HACM01007366">
    <property type="protein sequence ID" value="CRZ07808.1"/>
    <property type="molecule type" value="Transcribed_RNA"/>
</dbReference>
<evidence type="ECO:0000256" key="3">
    <source>
        <dbReference type="ARBA" id="ARBA00005739"/>
    </source>
</evidence>
<keyword evidence="7" id="KW-0234">DNA repair</keyword>
<dbReference type="InterPro" id="IPR016024">
    <property type="entry name" value="ARM-type_fold"/>
</dbReference>
<sequence length="1768" mass="197320">MAAMDIVNTNDDQFFQGEISLMDPYPEQATQFWNKASAAILSSQIWDFTSVDAFAASVRALTELLAARCPFTGSQVSVLSGILTKALDTPALFHIPLQIRLLSCLSLIFRRYRKCTDIQTVDWTIFYRLLSKVHLDYKSGPPRARPSILRAHQDKLLKAIHRSKRFFSPDASEAVLKTFWTQGDSPHNISFYQNTALVDLFMPTFDGHYDWVPVLQERMARTDPCVATSTMAVSLLSRTAKSTYRTKNVDLSGFLPVALHWFLQHLPLSIDGSSNPNSSQTSQLVWPKELDWMVPSNGLSKFMAKLMVYCISDSSPALTLMSQFFHTTATFFHPSNGGPWTNSLADFLYFTSRYFSKRFWKDASEENPLSSETTSAFLDIVVPVASDAIYSRSHHMVFCAQDVLRHLAYVAPDRLFPKLLSEVEKNLEDSSQSTRLLSSISFLASASHPLFSREVYPSGAKYLHQFLFSSLDHLDGINFIKSVTTLSFFGTIFYIIPFLDGFNANSDSQEDEEARHSALGFNEWSLAFVAKVCDMLKHLDAFEKSNGRDTGLIRVIYRTCRPFFCSLSQPTHLACVKFIVQFLSENTQLSSRKFFGVLLRVAALGQPSQTIEHVFQPLLHRICGPSNEFAAVKASIEAFANQESEWFLYLAASCIRECGGEQLASQVASISVVVTAVLTHKSKNVRKMGRKLVRNTLKALTETYATEFRPFPPYLSSSSKWEHWRFWGTFSNVSVQGQPENRAIDWHIPQANEIFAAEQLVQRVIGQAVPFLSISQQTPVESVLNQWMNVRAVFEGCLSVAGNFEGKSILPSSVLNTNQFSDLASSSSVKFDGKCLREWLLNSVLSFSKSVTELEKSGGALLKPELWIVIISICDLLFNAVGVPEKSIEQVASTNKLAIRSLQEFASGRRCVLRPLLVEQSFVFYLQRMRIGRQFIPVTSKVVELFELLQTLAVVDYSTVRSRASNLLSHSCDGWPHFRSKTAEFMVQTIRSRNASEQNVLGAVECLRGRRFSSWVSCSWEMLSSVIIALCDCSHHNGDIAQASLIELFSVYADRLHLLPVCNSTDIKAYSSLVQALLDIVERKDEGAVHWRSTLIATRFLHHLVRNDIQPSSGLVNYFWRTSQSNIAQSRRLAVSGMTLIVLLYARSSIQNVAYQSVKTSPPTQQQLSSFTGSDTFYHTNDSGWLLGAECTAFVSTVNSNHLVTDKIDLLEKVRENILSSGVKQIVASIEQDHPKLAGASSDSSFKEGGASSIVSSSVDNFISNRLFWPSTSLSSVHDALVLEHTVLVSGICLHIPEAIGAFIASGIELSNRNPSLHNFRDAQVSSAEIFAGVASSSKYWSDSLKKTHSENLITFFNNGIDKCPSDSVKDWSTAVRYACTDVDPRCISWLTRELIEQALPVALEFTVDMAPFQLIKRLQILQAILIESAWRAPTFNDAVASRIAANSSLVANPYTQVRQEVSRIICFVLRNSFRPGCNYERPAAISTIIRQILDVLSPSMLHNWNSSNDTVNALETGLFLAIFCCSNGEMCYAADVVVALTPIIICGCSHPNAETAALAKHCMSLVSWSDFEITMLDHLIQACRSLLSNTILSWHVRVYALKLLSTLTIRHAFKLDKARVNGLLEMYEALCSDSRAECRDAAAKNLTALFSCVGGLISVDKFIRKFMKKAKADAQNSEGLLSRHAALLALSALIRSEPYRIPEWMPMTLAFCAPLVYDPAPIGPSLQKVFTEFMRTHQDTWHIDQEKFSEDELTAVKEATVAPSYFA</sequence>
<proteinExistence type="inferred from homology"/>
<evidence type="ECO:0000259" key="10">
    <source>
        <dbReference type="Pfam" id="PF16507"/>
    </source>
</evidence>
<accession>A0A0H5R0S6</accession>
<protein>
    <recommendedName>
        <fullName evidence="13">Proteasome activator complex subunit 4 C-terminal domain-containing protein</fullName>
    </recommendedName>
</protein>
<dbReference type="InterPro" id="IPR021843">
    <property type="entry name" value="PSME4_C"/>
</dbReference>
<dbReference type="Pfam" id="PF11919">
    <property type="entry name" value="PSME4_C"/>
    <property type="match status" value="1"/>
</dbReference>
<keyword evidence="6" id="KW-0227">DNA damage</keyword>
<dbReference type="InterPro" id="IPR032430">
    <property type="entry name" value="Blm10_mid"/>
</dbReference>
<evidence type="ECO:0000256" key="4">
    <source>
        <dbReference type="ARBA" id="ARBA00022490"/>
    </source>
</evidence>
<dbReference type="PANTHER" id="PTHR32170:SF3">
    <property type="entry name" value="PROTEASOME ACTIVATOR COMPLEX SUBUNIT 4"/>
    <property type="match status" value="1"/>
</dbReference>
<evidence type="ECO:0000256" key="7">
    <source>
        <dbReference type="ARBA" id="ARBA00023204"/>
    </source>
</evidence>
<dbReference type="InterPro" id="IPR011989">
    <property type="entry name" value="ARM-like"/>
</dbReference>
<evidence type="ECO:0000256" key="2">
    <source>
        <dbReference type="ARBA" id="ARBA00004496"/>
    </source>
</evidence>
<feature type="domain" description="Proteasome activator complex subunit 4-like HEAT repeat-like" evidence="11">
    <location>
        <begin position="1322"/>
        <end position="1423"/>
    </location>
</feature>
<name>A0A0H5R0S6_9EUKA</name>
<evidence type="ECO:0000313" key="12">
    <source>
        <dbReference type="EMBL" id="CRZ07808.1"/>
    </source>
</evidence>
<dbReference type="Pfam" id="PF23096">
    <property type="entry name" value="HEAT_PSME4"/>
    <property type="match status" value="1"/>
</dbReference>
<organism evidence="12">
    <name type="scientific">Spongospora subterranea</name>
    <dbReference type="NCBI Taxonomy" id="70186"/>
    <lineage>
        <taxon>Eukaryota</taxon>
        <taxon>Sar</taxon>
        <taxon>Rhizaria</taxon>
        <taxon>Endomyxa</taxon>
        <taxon>Phytomyxea</taxon>
        <taxon>Plasmodiophorida</taxon>
        <taxon>Plasmodiophoridae</taxon>
        <taxon>Spongospora</taxon>
    </lineage>
</organism>